<sequence>MPAADSRVLVTGATGFLGGAVLENLAAHGHEAFASGRNAELLTRRSDSAHSVRGDLRSLAAARLEVDAVIHCAALSTPWGRWREFQAANIDGTRAVIDFVRRNGVRRLVHVSSPSIYAAPRHRLDISEDDVDEQNRLNGYIRSKIAAERMLQRAHAAGDIPELVIIRPRGLIGVGDPSLMPRMLEVHDRIGVPLLGGGQHPIDVTAVENVAHALRLALTEGDPDGGVYNITNGEPRAFRELLTGLLTRMGITPRLRPLNRRMGWMLASALEGACTALPWHPEPPLTRYTFTTIAYAQTLDISRARTELGYAPEVSLDEALDRVAAHLSEERRARVDQGRAA</sequence>
<dbReference type="GO" id="GO:0004029">
    <property type="term" value="F:aldehyde dehydrogenase (NAD+) activity"/>
    <property type="evidence" value="ECO:0007669"/>
    <property type="project" value="TreeGrafter"/>
</dbReference>
<evidence type="ECO:0000313" key="2">
    <source>
        <dbReference type="EMBL" id="SJN23466.1"/>
    </source>
</evidence>
<name>A0A1R4IUB0_9MICO</name>
<dbReference type="Proteomes" id="UP000196320">
    <property type="component" value="Unassembled WGS sequence"/>
</dbReference>
<dbReference type="SUPFAM" id="SSF51735">
    <property type="entry name" value="NAD(P)-binding Rossmann-fold domains"/>
    <property type="match status" value="1"/>
</dbReference>
<dbReference type="GO" id="GO:0005737">
    <property type="term" value="C:cytoplasm"/>
    <property type="evidence" value="ECO:0007669"/>
    <property type="project" value="TreeGrafter"/>
</dbReference>
<dbReference type="InterPro" id="IPR001509">
    <property type="entry name" value="Epimerase_deHydtase"/>
</dbReference>
<dbReference type="PANTHER" id="PTHR48079">
    <property type="entry name" value="PROTEIN YEEZ"/>
    <property type="match status" value="1"/>
</dbReference>
<feature type="domain" description="NAD-dependent epimerase/dehydratase" evidence="1">
    <location>
        <begin position="8"/>
        <end position="230"/>
    </location>
</feature>
<dbReference type="PANTHER" id="PTHR48079:SF6">
    <property type="entry name" value="NAD(P)-BINDING DOMAIN-CONTAINING PROTEIN-RELATED"/>
    <property type="match status" value="1"/>
</dbReference>
<dbReference type="Pfam" id="PF01370">
    <property type="entry name" value="Epimerase"/>
    <property type="match status" value="1"/>
</dbReference>
<gene>
    <name evidence="2" type="ORF">FM104_04040</name>
</gene>
<dbReference type="Gene3D" id="3.40.50.720">
    <property type="entry name" value="NAD(P)-binding Rossmann-like Domain"/>
    <property type="match status" value="1"/>
</dbReference>
<dbReference type="InterPro" id="IPR036291">
    <property type="entry name" value="NAD(P)-bd_dom_sf"/>
</dbReference>
<dbReference type="AlphaFoldDB" id="A0A1R4IUB0"/>
<reference evidence="2 3" key="1">
    <citation type="submission" date="2017-02" db="EMBL/GenBank/DDBJ databases">
        <authorList>
            <person name="Peterson S.W."/>
        </authorList>
    </citation>
    <scope>NUCLEOTIDE SEQUENCE [LARGE SCALE GENOMIC DNA]</scope>
    <source>
        <strain evidence="2 3">B Mb 05.01</strain>
    </source>
</reference>
<dbReference type="RefSeq" id="WP_179206663.1">
    <property type="nucleotide sequence ID" value="NZ_FUKO01000012.1"/>
</dbReference>
<proteinExistence type="predicted"/>
<evidence type="ECO:0000313" key="3">
    <source>
        <dbReference type="Proteomes" id="UP000196320"/>
    </source>
</evidence>
<evidence type="ECO:0000259" key="1">
    <source>
        <dbReference type="Pfam" id="PF01370"/>
    </source>
</evidence>
<organism evidence="2 3">
    <name type="scientific">Microbacterium esteraromaticum</name>
    <dbReference type="NCBI Taxonomy" id="57043"/>
    <lineage>
        <taxon>Bacteria</taxon>
        <taxon>Bacillati</taxon>
        <taxon>Actinomycetota</taxon>
        <taxon>Actinomycetes</taxon>
        <taxon>Micrococcales</taxon>
        <taxon>Microbacteriaceae</taxon>
        <taxon>Microbacterium</taxon>
    </lineage>
</organism>
<accession>A0A1R4IUB0</accession>
<keyword evidence="3" id="KW-1185">Reference proteome</keyword>
<protein>
    <submittedName>
        <fullName evidence="2">Nucleoside-diphosphate-sugar epimerase</fullName>
    </submittedName>
</protein>
<dbReference type="InterPro" id="IPR051783">
    <property type="entry name" value="NAD(P)-dependent_oxidoreduct"/>
</dbReference>
<dbReference type="EMBL" id="FUKO01000012">
    <property type="protein sequence ID" value="SJN23466.1"/>
    <property type="molecule type" value="Genomic_DNA"/>
</dbReference>